<name>A0ABM3FUT7_NEOLC</name>
<dbReference type="Proteomes" id="UP000829291">
    <property type="component" value="Chromosome 1"/>
</dbReference>
<protein>
    <submittedName>
        <fullName evidence="3">Uncharacterized protein LOC107224985 isoform X1</fullName>
    </submittedName>
</protein>
<accession>A0ABM3FUT7</accession>
<sequence>MKIQRYGDPFDMEIMPCSRPVISSVVSKTPQRDEAFECYLKEDDSAMKLKNKLKEKEAARKAGQEVLMDLVLQHKRMKNEMESAKLELRKQQNIRHLTDNEVYDDEGRVLIPEIEQRLFNVVTNLEKNLSNIKCQVMQAEEELRQLVEDELDASFELECAFQTFCQKTYNQVVPKLEEDKSKDEATALEPIDATEQMRLQFVNLQKMMQRMIEVIFSNLHCYNSVEQRIFSNSD</sequence>
<feature type="coiled-coil region" evidence="1">
    <location>
        <begin position="122"/>
        <end position="149"/>
    </location>
</feature>
<reference evidence="3" key="1">
    <citation type="submission" date="2025-08" db="UniProtKB">
        <authorList>
            <consortium name="RefSeq"/>
        </authorList>
    </citation>
    <scope>IDENTIFICATION</scope>
    <source>
        <tissue evidence="3">Thorax and Abdomen</tissue>
    </source>
</reference>
<proteinExistence type="predicted"/>
<gene>
    <name evidence="3" type="primary">LOC107224985</name>
</gene>
<dbReference type="GeneID" id="107224985"/>
<keyword evidence="1" id="KW-0175">Coiled coil</keyword>
<feature type="coiled-coil region" evidence="1">
    <location>
        <begin position="67"/>
        <end position="94"/>
    </location>
</feature>
<dbReference type="RefSeq" id="XP_046591778.1">
    <property type="nucleotide sequence ID" value="XM_046735822.1"/>
</dbReference>
<keyword evidence="2" id="KW-1185">Reference proteome</keyword>
<evidence type="ECO:0000313" key="3">
    <source>
        <dbReference type="RefSeq" id="XP_046591778.1"/>
    </source>
</evidence>
<evidence type="ECO:0000313" key="2">
    <source>
        <dbReference type="Proteomes" id="UP000829291"/>
    </source>
</evidence>
<evidence type="ECO:0000256" key="1">
    <source>
        <dbReference type="SAM" id="Coils"/>
    </source>
</evidence>
<organism evidence="2 3">
    <name type="scientific">Neodiprion lecontei</name>
    <name type="common">Redheaded pine sawfly</name>
    <dbReference type="NCBI Taxonomy" id="441921"/>
    <lineage>
        <taxon>Eukaryota</taxon>
        <taxon>Metazoa</taxon>
        <taxon>Ecdysozoa</taxon>
        <taxon>Arthropoda</taxon>
        <taxon>Hexapoda</taxon>
        <taxon>Insecta</taxon>
        <taxon>Pterygota</taxon>
        <taxon>Neoptera</taxon>
        <taxon>Endopterygota</taxon>
        <taxon>Hymenoptera</taxon>
        <taxon>Tenthredinoidea</taxon>
        <taxon>Diprionidae</taxon>
        <taxon>Diprioninae</taxon>
        <taxon>Neodiprion</taxon>
    </lineage>
</organism>